<protein>
    <recommendedName>
        <fullName evidence="3">TonB C-terminal domain-containing protein</fullName>
    </recommendedName>
</protein>
<dbReference type="SUPFAM" id="SSF74653">
    <property type="entry name" value="TolA/TonB C-terminal domain"/>
    <property type="match status" value="1"/>
</dbReference>
<keyword evidence="2" id="KW-1185">Reference proteome</keyword>
<dbReference type="EMBL" id="LDJH01000002">
    <property type="protein sequence ID" value="KRG60703.1"/>
    <property type="molecule type" value="Genomic_DNA"/>
</dbReference>
<accession>A0A0R0BTI7</accession>
<dbReference type="Proteomes" id="UP000051254">
    <property type="component" value="Unassembled WGS sequence"/>
</dbReference>
<proteinExistence type="predicted"/>
<comment type="caution">
    <text evidence="1">The sequence shown here is derived from an EMBL/GenBank/DDBJ whole genome shotgun (WGS) entry which is preliminary data.</text>
</comment>
<name>A0A0R0BTI7_9GAMM</name>
<organism evidence="1 2">
    <name type="scientific">Stenotrophomonas koreensis</name>
    <dbReference type="NCBI Taxonomy" id="266128"/>
    <lineage>
        <taxon>Bacteria</taxon>
        <taxon>Pseudomonadati</taxon>
        <taxon>Pseudomonadota</taxon>
        <taxon>Gammaproteobacteria</taxon>
        <taxon>Lysobacterales</taxon>
        <taxon>Lysobacteraceae</taxon>
        <taxon>Stenotrophomonas</taxon>
    </lineage>
</organism>
<evidence type="ECO:0008006" key="3">
    <source>
        <dbReference type="Google" id="ProtNLM"/>
    </source>
</evidence>
<dbReference type="AlphaFoldDB" id="A0A0R0BTI7"/>
<dbReference type="PATRIC" id="fig|266128.3.peg.1143"/>
<evidence type="ECO:0000313" key="2">
    <source>
        <dbReference type="Proteomes" id="UP000051254"/>
    </source>
</evidence>
<evidence type="ECO:0000313" key="1">
    <source>
        <dbReference type="EMBL" id="KRG60703.1"/>
    </source>
</evidence>
<gene>
    <name evidence="1" type="ORF">ABB25_00395</name>
</gene>
<dbReference type="Gene3D" id="3.30.1150.10">
    <property type="match status" value="1"/>
</dbReference>
<dbReference type="STRING" id="266128.ABB25_00395"/>
<sequence length="183" mass="19139">MISGTLGQVGSTDAVAGNRDGGGMCGAGGLYRQGRAHRGAHEMILPEGAERTQVEDKQQFVMAVPYRQPLPAYPAGVTAVAAQLPVCVEFVVGEDGAAHSPRLLEGVPDCVAASQPGITPFVDAALAAVAQWQFFGAGMCTWQREEAECSDGRAHVTPLAIRLSYRFRFSAGTPGQPVAVEAL</sequence>
<reference evidence="1 2" key="1">
    <citation type="submission" date="2015-05" db="EMBL/GenBank/DDBJ databases">
        <title>Genome sequencing and analysis of members of genus Stenotrophomonas.</title>
        <authorList>
            <person name="Patil P.P."/>
            <person name="Midha S."/>
            <person name="Patil P.B."/>
        </authorList>
    </citation>
    <scope>NUCLEOTIDE SEQUENCE [LARGE SCALE GENOMIC DNA]</scope>
    <source>
        <strain evidence="1 2">DSM 17805</strain>
    </source>
</reference>